<keyword evidence="2" id="KW-0677">Repeat</keyword>
<dbReference type="Proteomes" id="UP000694546">
    <property type="component" value="Chromosome 21"/>
</dbReference>
<dbReference type="GO" id="GO:0030246">
    <property type="term" value="F:carbohydrate binding"/>
    <property type="evidence" value="ECO:0007669"/>
    <property type="project" value="UniProtKB-KW"/>
</dbReference>
<evidence type="ECO:0000313" key="4">
    <source>
        <dbReference type="Ensembl" id="ENSGMOP00000022836.1"/>
    </source>
</evidence>
<dbReference type="AlphaFoldDB" id="A0A8C4ZXA5"/>
<dbReference type="GeneTree" id="ENSGT00940000154285"/>
<dbReference type="Ensembl" id="ENSGMOT00000075882.1">
    <property type="protein sequence ID" value="ENSGMOP00000022836.1"/>
    <property type="gene ID" value="ENSGMOG00000000611.2"/>
</dbReference>
<sequence length="309" mass="34839">STESVITCEDRMQRLSCGKKTRYEVKVSHLAYGRTDRQTCSEGRPQGQLDNTACSQGGALETLANRCNGRRICEVDKTIFSDPCPGTYKYIQTTYTCLPFTCEVLFLSTPHPDAGQTIALIGAFYGRADRTTCIYDRPEVQFNKITCFTPTANRVVAERCNGKNRCSVYALDSVFQDPCPTTIKYMELAYTCECNVITCEGRMQRLSCDSGQTILLIGAFYGRADRTTCIYGRPDGQFNNINCFTRTANRIVAERCNGKKRCSVYAMNSVFQDPCSRTAKYMELAYTCECKFWKQTFFFLQCGFSSSLI</sequence>
<reference evidence="4" key="2">
    <citation type="submission" date="2025-09" db="UniProtKB">
        <authorList>
            <consortium name="Ensembl"/>
        </authorList>
    </citation>
    <scope>IDENTIFICATION</scope>
</reference>
<feature type="domain" description="SUEL-type lectin" evidence="3">
    <location>
        <begin position="7"/>
        <end position="98"/>
    </location>
</feature>
<feature type="domain" description="SUEL-type lectin" evidence="3">
    <location>
        <begin position="198"/>
        <end position="289"/>
    </location>
</feature>
<evidence type="ECO:0000256" key="2">
    <source>
        <dbReference type="ARBA" id="ARBA00022737"/>
    </source>
</evidence>
<evidence type="ECO:0000259" key="3">
    <source>
        <dbReference type="PROSITE" id="PS50228"/>
    </source>
</evidence>
<dbReference type="InterPro" id="IPR043159">
    <property type="entry name" value="Lectin_gal-bd_sf"/>
</dbReference>
<evidence type="ECO:0000256" key="1">
    <source>
        <dbReference type="ARBA" id="ARBA00022734"/>
    </source>
</evidence>
<reference evidence="4" key="1">
    <citation type="submission" date="2025-08" db="UniProtKB">
        <authorList>
            <consortium name="Ensembl"/>
        </authorList>
    </citation>
    <scope>IDENTIFICATION</scope>
</reference>
<accession>A0A8C4ZXA5</accession>
<dbReference type="PROSITE" id="PS50228">
    <property type="entry name" value="SUEL_LECTIN"/>
    <property type="match status" value="3"/>
</dbReference>
<keyword evidence="5" id="KW-1185">Reference proteome</keyword>
<evidence type="ECO:0000313" key="5">
    <source>
        <dbReference type="Proteomes" id="UP000694546"/>
    </source>
</evidence>
<dbReference type="InterPro" id="IPR000922">
    <property type="entry name" value="Lectin_gal-bd_dom"/>
</dbReference>
<organism evidence="4 5">
    <name type="scientific">Gadus morhua</name>
    <name type="common">Atlantic cod</name>
    <dbReference type="NCBI Taxonomy" id="8049"/>
    <lineage>
        <taxon>Eukaryota</taxon>
        <taxon>Metazoa</taxon>
        <taxon>Chordata</taxon>
        <taxon>Craniata</taxon>
        <taxon>Vertebrata</taxon>
        <taxon>Euteleostomi</taxon>
        <taxon>Actinopterygii</taxon>
        <taxon>Neopterygii</taxon>
        <taxon>Teleostei</taxon>
        <taxon>Neoteleostei</taxon>
        <taxon>Acanthomorphata</taxon>
        <taxon>Zeiogadaria</taxon>
        <taxon>Gadariae</taxon>
        <taxon>Gadiformes</taxon>
        <taxon>Gadoidei</taxon>
        <taxon>Gadidae</taxon>
        <taxon>Gadus</taxon>
    </lineage>
</organism>
<keyword evidence="1" id="KW-0430">Lectin</keyword>
<name>A0A8C4ZXA5_GADMO</name>
<proteinExistence type="predicted"/>
<dbReference type="Pfam" id="PF02140">
    <property type="entry name" value="SUEL_Lectin"/>
    <property type="match status" value="3"/>
</dbReference>
<protein>
    <recommendedName>
        <fullName evidence="3">SUEL-type lectin domain-containing protein</fullName>
    </recommendedName>
</protein>
<feature type="domain" description="SUEL-type lectin" evidence="3">
    <location>
        <begin position="113"/>
        <end position="193"/>
    </location>
</feature>
<dbReference type="Gene3D" id="2.60.120.740">
    <property type="match status" value="3"/>
</dbReference>
<dbReference type="PANTHER" id="PTHR46780">
    <property type="entry name" value="PROTEIN EVA-1"/>
    <property type="match status" value="1"/>
</dbReference>